<sequence length="180" mass="20206">MKQALIVVDVQNDYFTGGKMPLSLPERALSQINKLEEHFLKNQLPIIYIQHIKDDPQAPFFGRGTKGAQLHSDLKVNSSSIIIEKQYPNSFLQTNLAQLLQSLQVQQVVVTGMMTHMCIDSTTRASAERGYQPILISDATTTRKLKVQEREVLADEVQGAFIAALQTFAQVLTTSDYLRQ</sequence>
<dbReference type="RefSeq" id="WP_126824281.1">
    <property type="nucleotide sequence ID" value="NZ_JBHLWU010000002.1"/>
</dbReference>
<evidence type="ECO:0000259" key="3">
    <source>
        <dbReference type="Pfam" id="PF00857"/>
    </source>
</evidence>
<organism evidence="4 5">
    <name type="scientific">Vagococcus entomophilus</name>
    <dbReference type="NCBI Taxonomy" id="1160095"/>
    <lineage>
        <taxon>Bacteria</taxon>
        <taxon>Bacillati</taxon>
        <taxon>Bacillota</taxon>
        <taxon>Bacilli</taxon>
        <taxon>Lactobacillales</taxon>
        <taxon>Enterococcaceae</taxon>
        <taxon>Vagococcus</taxon>
    </lineage>
</organism>
<comment type="similarity">
    <text evidence="1">Belongs to the isochorismatase family.</text>
</comment>
<dbReference type="InterPro" id="IPR036380">
    <property type="entry name" value="Isochorismatase-like_sf"/>
</dbReference>
<accession>A0A430AGJ1</accession>
<dbReference type="InterPro" id="IPR050272">
    <property type="entry name" value="Isochorismatase-like_hydrls"/>
</dbReference>
<keyword evidence="5" id="KW-1185">Reference proteome</keyword>
<name>A0A430AGJ1_9ENTE</name>
<dbReference type="Pfam" id="PF00857">
    <property type="entry name" value="Isochorismatase"/>
    <property type="match status" value="1"/>
</dbReference>
<gene>
    <name evidence="4" type="ORF">CBF30_07010</name>
</gene>
<keyword evidence="2 4" id="KW-0378">Hydrolase</keyword>
<dbReference type="PANTHER" id="PTHR43540">
    <property type="entry name" value="PEROXYUREIDOACRYLATE/UREIDOACRYLATE AMIDOHYDROLASE-RELATED"/>
    <property type="match status" value="1"/>
</dbReference>
<dbReference type="EMBL" id="NGJZ01000002">
    <property type="protein sequence ID" value="RSU07003.1"/>
    <property type="molecule type" value="Genomic_DNA"/>
</dbReference>
<dbReference type="GO" id="GO:0016787">
    <property type="term" value="F:hydrolase activity"/>
    <property type="evidence" value="ECO:0007669"/>
    <property type="project" value="UniProtKB-KW"/>
</dbReference>
<dbReference type="SUPFAM" id="SSF52499">
    <property type="entry name" value="Isochorismatase-like hydrolases"/>
    <property type="match status" value="1"/>
</dbReference>
<dbReference type="AlphaFoldDB" id="A0A430AGJ1"/>
<protein>
    <submittedName>
        <fullName evidence="4">Cysteine hydrolase</fullName>
    </submittedName>
</protein>
<dbReference type="InterPro" id="IPR000868">
    <property type="entry name" value="Isochorismatase-like_dom"/>
</dbReference>
<evidence type="ECO:0000256" key="2">
    <source>
        <dbReference type="ARBA" id="ARBA00022801"/>
    </source>
</evidence>
<dbReference type="Proteomes" id="UP000288669">
    <property type="component" value="Unassembled WGS sequence"/>
</dbReference>
<comment type="caution">
    <text evidence="4">The sequence shown here is derived from an EMBL/GenBank/DDBJ whole genome shotgun (WGS) entry which is preliminary data.</text>
</comment>
<evidence type="ECO:0000313" key="5">
    <source>
        <dbReference type="Proteomes" id="UP000288669"/>
    </source>
</evidence>
<feature type="domain" description="Isochorismatase-like" evidence="3">
    <location>
        <begin position="4"/>
        <end position="175"/>
    </location>
</feature>
<reference evidence="4 5" key="1">
    <citation type="submission" date="2017-05" db="EMBL/GenBank/DDBJ databases">
        <title>Vagococcus spp. assemblies.</title>
        <authorList>
            <person name="Gulvik C.A."/>
        </authorList>
    </citation>
    <scope>NUCLEOTIDE SEQUENCE [LARGE SCALE GENOMIC DNA]</scope>
    <source>
        <strain evidence="4 5">DSM 24756</strain>
    </source>
</reference>
<evidence type="ECO:0000313" key="4">
    <source>
        <dbReference type="EMBL" id="RSU07003.1"/>
    </source>
</evidence>
<dbReference type="OrthoDB" id="9785724at2"/>
<dbReference type="Gene3D" id="3.40.50.850">
    <property type="entry name" value="Isochorismatase-like"/>
    <property type="match status" value="1"/>
</dbReference>
<evidence type="ECO:0000256" key="1">
    <source>
        <dbReference type="ARBA" id="ARBA00006336"/>
    </source>
</evidence>
<proteinExistence type="inferred from homology"/>
<dbReference type="PANTHER" id="PTHR43540:SF1">
    <property type="entry name" value="ISOCHORISMATASE HYDROLASE"/>
    <property type="match status" value="1"/>
</dbReference>